<organism evidence="8">
    <name type="scientific">Heliothis virescens</name>
    <name type="common">Tobacco budworm moth</name>
    <dbReference type="NCBI Taxonomy" id="7102"/>
    <lineage>
        <taxon>Eukaryota</taxon>
        <taxon>Metazoa</taxon>
        <taxon>Ecdysozoa</taxon>
        <taxon>Arthropoda</taxon>
        <taxon>Hexapoda</taxon>
        <taxon>Insecta</taxon>
        <taxon>Pterygota</taxon>
        <taxon>Neoptera</taxon>
        <taxon>Endopterygota</taxon>
        <taxon>Lepidoptera</taxon>
        <taxon>Glossata</taxon>
        <taxon>Ditrysia</taxon>
        <taxon>Noctuoidea</taxon>
        <taxon>Noctuidae</taxon>
        <taxon>Heliothinae</taxon>
        <taxon>Heliothis</taxon>
    </lineage>
</organism>
<evidence type="ECO:0000256" key="6">
    <source>
        <dbReference type="SAM" id="MobiDB-lite"/>
    </source>
</evidence>
<reference evidence="8" key="1">
    <citation type="submission" date="2017-09" db="EMBL/GenBank/DDBJ databases">
        <title>Contemporary evolution of a Lepidopteran species, Heliothis virescens, in response to modern agricultural practices.</title>
        <authorList>
            <person name="Fritz M.L."/>
            <person name="Deyonke A.M."/>
            <person name="Papanicolaou A."/>
            <person name="Micinski S."/>
            <person name="Westbrook J."/>
            <person name="Gould F."/>
        </authorList>
    </citation>
    <scope>NUCLEOTIDE SEQUENCE [LARGE SCALE GENOMIC DNA]</scope>
    <source>
        <strain evidence="8">HvINT-</strain>
        <tissue evidence="8">Whole body</tissue>
    </source>
</reference>
<evidence type="ECO:0000256" key="3">
    <source>
        <dbReference type="ARBA" id="ARBA00022737"/>
    </source>
</evidence>
<dbReference type="AlphaFoldDB" id="A0A2A4JGS2"/>
<dbReference type="InterPro" id="IPR036508">
    <property type="entry name" value="Chitin-bd_dom_sf"/>
</dbReference>
<evidence type="ECO:0000256" key="4">
    <source>
        <dbReference type="ARBA" id="ARBA00023157"/>
    </source>
</evidence>
<feature type="compositionally biased region" description="Low complexity" evidence="6">
    <location>
        <begin position="197"/>
        <end position="210"/>
    </location>
</feature>
<accession>A0A2A4JGS2</accession>
<dbReference type="PANTHER" id="PTHR23301:SF0">
    <property type="entry name" value="CHITIN-BINDING TYPE-2 DOMAIN-CONTAINING PROTEIN-RELATED"/>
    <property type="match status" value="1"/>
</dbReference>
<keyword evidence="2" id="KW-0732">Signal</keyword>
<keyword evidence="1" id="KW-0147">Chitin-binding</keyword>
<dbReference type="GO" id="GO:0008061">
    <property type="term" value="F:chitin binding"/>
    <property type="evidence" value="ECO:0007669"/>
    <property type="project" value="UniProtKB-KW"/>
</dbReference>
<sequence>MKCVFESRAHSNTTISSEPRMVRHSATNTFNMFKLLVLSCLVATCLAGPFHLPSWIHWRPPRGCADRAAGWVACAHVNGTAALAPHPHDCRLFYYCSSVLRPICRRCPLGLHFNPELQVCDWPNNVNCTATPPPRPTRPAHNATTPVPTDAPTTALPLTDAPSTVPSSSDAPSSIATSSNPPPTDAISTTPPNTEAPSTTTWSSDTPSTDAVSTIAPIDSSSH</sequence>
<feature type="domain" description="Chitin-binding type-2" evidence="7">
    <location>
        <begin position="71"/>
        <end position="130"/>
    </location>
</feature>
<evidence type="ECO:0000256" key="2">
    <source>
        <dbReference type="ARBA" id="ARBA00022729"/>
    </source>
</evidence>
<proteinExistence type="predicted"/>
<protein>
    <recommendedName>
        <fullName evidence="7">Chitin-binding type-2 domain-containing protein</fullName>
    </recommendedName>
</protein>
<feature type="region of interest" description="Disordered" evidence="6">
    <location>
        <begin position="131"/>
        <end position="223"/>
    </location>
</feature>
<keyword evidence="4" id="KW-1015">Disulfide bond</keyword>
<feature type="compositionally biased region" description="Low complexity" evidence="6">
    <location>
        <begin position="139"/>
        <end position="179"/>
    </location>
</feature>
<dbReference type="Pfam" id="PF01607">
    <property type="entry name" value="CBM_14"/>
    <property type="match status" value="1"/>
</dbReference>
<comment type="caution">
    <text evidence="8">The sequence shown here is derived from an EMBL/GenBank/DDBJ whole genome shotgun (WGS) entry which is preliminary data.</text>
</comment>
<dbReference type="GO" id="GO:0005576">
    <property type="term" value="C:extracellular region"/>
    <property type="evidence" value="ECO:0007669"/>
    <property type="project" value="InterPro"/>
</dbReference>
<dbReference type="InterPro" id="IPR002557">
    <property type="entry name" value="Chitin-bd_dom"/>
</dbReference>
<keyword evidence="3" id="KW-0677">Repeat</keyword>
<dbReference type="STRING" id="7102.A0A2A4JGS2"/>
<dbReference type="InterPro" id="IPR051940">
    <property type="entry name" value="Chitin_bind-dev_reg"/>
</dbReference>
<dbReference type="EMBL" id="NWSH01001644">
    <property type="protein sequence ID" value="PCG70592.1"/>
    <property type="molecule type" value="Genomic_DNA"/>
</dbReference>
<keyword evidence="5" id="KW-0325">Glycoprotein</keyword>
<dbReference type="Gene3D" id="2.170.140.10">
    <property type="entry name" value="Chitin binding domain"/>
    <property type="match status" value="1"/>
</dbReference>
<evidence type="ECO:0000259" key="7">
    <source>
        <dbReference type="PROSITE" id="PS50940"/>
    </source>
</evidence>
<evidence type="ECO:0000313" key="8">
    <source>
        <dbReference type="EMBL" id="PCG70592.1"/>
    </source>
</evidence>
<dbReference type="SUPFAM" id="SSF57625">
    <property type="entry name" value="Invertebrate chitin-binding proteins"/>
    <property type="match status" value="1"/>
</dbReference>
<dbReference type="PANTHER" id="PTHR23301">
    <property type="entry name" value="CHITIN BINDING PERITROPHIN-A"/>
    <property type="match status" value="1"/>
</dbReference>
<dbReference type="SMART" id="SM00494">
    <property type="entry name" value="ChtBD2"/>
    <property type="match status" value="1"/>
</dbReference>
<gene>
    <name evidence="8" type="ORF">B5V51_2799</name>
</gene>
<evidence type="ECO:0000256" key="1">
    <source>
        <dbReference type="ARBA" id="ARBA00022669"/>
    </source>
</evidence>
<feature type="compositionally biased region" description="Polar residues" evidence="6">
    <location>
        <begin position="186"/>
        <end position="196"/>
    </location>
</feature>
<dbReference type="PROSITE" id="PS50940">
    <property type="entry name" value="CHIT_BIND_II"/>
    <property type="match status" value="1"/>
</dbReference>
<evidence type="ECO:0000256" key="5">
    <source>
        <dbReference type="ARBA" id="ARBA00023180"/>
    </source>
</evidence>
<name>A0A2A4JGS2_HELVI</name>